<sequence>MVKEIKKKEVKNVIFDKEEEIKVLDPRKSFGLNVALGRVKLKPEELLEEISERKLKDENLVRQLLFYSPSIEEHLIIKSIKDEKINKAEKFYQTVENLPKLIEDLTAINFNNLYSKRNYKKLFSNYIELFEYMIDSKDLVDLVGILLIVGNQLNNFQLNRAEAFELNSLESFMIDDIKELLIKKFDFSKLKIQSLILPTTGLLLEFKDIKNIYLKGVIDDLEYELIEELFDKLVNLQTKLKRFFNIDDDFKFINQIVKFIEFNLKTDQ</sequence>
<dbReference type="Pfam" id="PF02181">
    <property type="entry name" value="FH2"/>
    <property type="match status" value="1"/>
</dbReference>
<organism evidence="2 3">
    <name type="scientific">Hepatospora eriocheir</name>
    <dbReference type="NCBI Taxonomy" id="1081669"/>
    <lineage>
        <taxon>Eukaryota</taxon>
        <taxon>Fungi</taxon>
        <taxon>Fungi incertae sedis</taxon>
        <taxon>Microsporidia</taxon>
        <taxon>Hepatosporidae</taxon>
        <taxon>Hepatospora</taxon>
    </lineage>
</organism>
<dbReference type="InterPro" id="IPR042201">
    <property type="entry name" value="FH2_Formin_sf"/>
</dbReference>
<keyword evidence="3" id="KW-1185">Reference proteome</keyword>
<gene>
    <name evidence="2" type="primary">FH11</name>
    <name evidence="2" type="ORF">HERIO_2339</name>
</gene>
<dbReference type="OrthoDB" id="2196228at2759"/>
<accession>A0A1X0Q7D5</accession>
<dbReference type="Gene3D" id="1.20.58.2220">
    <property type="entry name" value="Formin, FH2 domain"/>
    <property type="match status" value="1"/>
</dbReference>
<dbReference type="AlphaFoldDB" id="A0A1X0Q7D5"/>
<proteinExistence type="predicted"/>
<dbReference type="InterPro" id="IPR015425">
    <property type="entry name" value="FH2_Formin"/>
</dbReference>
<dbReference type="SUPFAM" id="SSF101447">
    <property type="entry name" value="Formin homology 2 domain (FH2 domain)"/>
    <property type="match status" value="1"/>
</dbReference>
<protein>
    <submittedName>
        <fullName evidence="2">FH11</fullName>
    </submittedName>
</protein>
<dbReference type="VEuPathDB" id="MicrosporidiaDB:A0H76_2220"/>
<dbReference type="Proteomes" id="UP000192356">
    <property type="component" value="Unassembled WGS sequence"/>
</dbReference>
<evidence type="ECO:0000313" key="3">
    <source>
        <dbReference type="Proteomes" id="UP000192356"/>
    </source>
</evidence>
<dbReference type="EMBL" id="LVKB01000231">
    <property type="protein sequence ID" value="ORD95637.1"/>
    <property type="molecule type" value="Genomic_DNA"/>
</dbReference>
<evidence type="ECO:0000313" key="2">
    <source>
        <dbReference type="EMBL" id="ORD95637.1"/>
    </source>
</evidence>
<comment type="caution">
    <text evidence="2">The sequence shown here is derived from an EMBL/GenBank/DDBJ whole genome shotgun (WGS) entry which is preliminary data.</text>
</comment>
<dbReference type="VEuPathDB" id="MicrosporidiaDB:HERIO_2339"/>
<reference evidence="2 3" key="1">
    <citation type="journal article" date="2017" name="Environ. Microbiol.">
        <title>Decay of the glycolytic pathway and adaptation to intranuclear parasitism within Enterocytozoonidae microsporidia.</title>
        <authorList>
            <person name="Wiredu Boakye D."/>
            <person name="Jaroenlak P."/>
            <person name="Prachumwat A."/>
            <person name="Williams T.A."/>
            <person name="Bateman K.S."/>
            <person name="Itsathitphaisarn O."/>
            <person name="Sritunyalucksana K."/>
            <person name="Paszkiewicz K.H."/>
            <person name="Moore K.A."/>
            <person name="Stentiford G.D."/>
            <person name="Williams B.A."/>
        </authorList>
    </citation>
    <scope>NUCLEOTIDE SEQUENCE [LARGE SCALE GENOMIC DNA]</scope>
    <source>
        <strain evidence="2 3">GB1</strain>
    </source>
</reference>
<feature type="domain" description="FH2" evidence="1">
    <location>
        <begin position="6"/>
        <end position="171"/>
    </location>
</feature>
<name>A0A1X0Q7D5_9MICR</name>
<evidence type="ECO:0000259" key="1">
    <source>
        <dbReference type="Pfam" id="PF02181"/>
    </source>
</evidence>